<dbReference type="Proteomes" id="UP001521785">
    <property type="component" value="Unassembled WGS sequence"/>
</dbReference>
<evidence type="ECO:0000313" key="4">
    <source>
        <dbReference type="Proteomes" id="UP001521785"/>
    </source>
</evidence>
<feature type="compositionally biased region" description="Low complexity" evidence="1">
    <location>
        <begin position="346"/>
        <end position="358"/>
    </location>
</feature>
<dbReference type="InterPro" id="IPR048519">
    <property type="entry name" value="Gfd2/YDR514C-like_C"/>
</dbReference>
<proteinExistence type="predicted"/>
<dbReference type="Pfam" id="PF21762">
    <property type="entry name" value="DEDDh_C"/>
    <property type="match status" value="1"/>
</dbReference>
<sequence length="377" mass="41793">MTTLASPGPWGENILQNVFFYFARIQKHAHLRNKNFSAGDPDTNRFGTTRFLNDREIVECLTSIFEWEIDPNADDGRVCPVVLLGHALDNDVGKIQNLLHFHPRTVVKEIDTQVIARDVGHWDHPINEIGLQRLVGDMGFEFRDAHTASNDAAYTTIAAVQLVLDGTYKSDAQPYTLQEVVDDAERRSQDHYWAHGSDQYCFRCGSRKHMLETGGKNGGFCLRQVFCEYCHEYRYEAGAHHGHRTEACVMKAFETSNSSRQGRRKRPRGSKAATEAVVQGAQDASTDVARGISQLSLGGGAPRTISSRPPQHREVSIQDSRATALWTTVVSLRPQPGNAASLNPRATAAHTTTSSDSTVRSGNIYDVLKASPNDSEK</sequence>
<accession>A0ABR3S2Y1</accession>
<gene>
    <name evidence="3" type="ORF">SLS60_002334</name>
</gene>
<dbReference type="InterPro" id="IPR040151">
    <property type="entry name" value="Gfd2/YDR514C-like"/>
</dbReference>
<dbReference type="EMBL" id="JAKJXO020000002">
    <property type="protein sequence ID" value="KAL1610664.1"/>
    <property type="molecule type" value="Genomic_DNA"/>
</dbReference>
<reference evidence="3 4" key="1">
    <citation type="submission" date="2024-02" db="EMBL/GenBank/DDBJ databases">
        <title>De novo assembly and annotation of 12 fungi associated with fruit tree decline syndrome in Ontario, Canada.</title>
        <authorList>
            <person name="Sulman M."/>
            <person name="Ellouze W."/>
            <person name="Ilyukhin E."/>
        </authorList>
    </citation>
    <scope>NUCLEOTIDE SEQUENCE [LARGE SCALE GENOMIC DNA]</scope>
    <source>
        <strain evidence="3 4">M42-189</strain>
    </source>
</reference>
<organism evidence="3 4">
    <name type="scientific">Paraconiothyrium brasiliense</name>
    <dbReference type="NCBI Taxonomy" id="300254"/>
    <lineage>
        <taxon>Eukaryota</taxon>
        <taxon>Fungi</taxon>
        <taxon>Dikarya</taxon>
        <taxon>Ascomycota</taxon>
        <taxon>Pezizomycotina</taxon>
        <taxon>Dothideomycetes</taxon>
        <taxon>Pleosporomycetidae</taxon>
        <taxon>Pleosporales</taxon>
        <taxon>Massarineae</taxon>
        <taxon>Didymosphaeriaceae</taxon>
        <taxon>Paraconiothyrium</taxon>
    </lineage>
</organism>
<dbReference type="InterPro" id="IPR012337">
    <property type="entry name" value="RNaseH-like_sf"/>
</dbReference>
<dbReference type="PANTHER" id="PTHR28083:SF1">
    <property type="entry name" value="GOOD FOR FULL DBP5 ACTIVITY PROTEIN 2"/>
    <property type="match status" value="1"/>
</dbReference>
<feature type="region of interest" description="Disordered" evidence="1">
    <location>
        <begin position="255"/>
        <end position="318"/>
    </location>
</feature>
<dbReference type="SUPFAM" id="SSF53098">
    <property type="entry name" value="Ribonuclease H-like"/>
    <property type="match status" value="1"/>
</dbReference>
<feature type="region of interest" description="Disordered" evidence="1">
    <location>
        <begin position="335"/>
        <end position="360"/>
    </location>
</feature>
<name>A0ABR3S2Y1_9PLEO</name>
<dbReference type="PANTHER" id="PTHR28083">
    <property type="entry name" value="GOOD FOR FULL DBP5 ACTIVITY PROTEIN 2"/>
    <property type="match status" value="1"/>
</dbReference>
<feature type="domain" description="Gfd2/YDR514C-like C-terminal" evidence="2">
    <location>
        <begin position="6"/>
        <end position="161"/>
    </location>
</feature>
<evidence type="ECO:0000259" key="2">
    <source>
        <dbReference type="Pfam" id="PF21762"/>
    </source>
</evidence>
<evidence type="ECO:0000313" key="3">
    <source>
        <dbReference type="EMBL" id="KAL1610664.1"/>
    </source>
</evidence>
<protein>
    <recommendedName>
        <fullName evidence="2">Gfd2/YDR514C-like C-terminal domain-containing protein</fullName>
    </recommendedName>
</protein>
<keyword evidence="4" id="KW-1185">Reference proteome</keyword>
<evidence type="ECO:0000256" key="1">
    <source>
        <dbReference type="SAM" id="MobiDB-lite"/>
    </source>
</evidence>
<comment type="caution">
    <text evidence="3">The sequence shown here is derived from an EMBL/GenBank/DDBJ whole genome shotgun (WGS) entry which is preliminary data.</text>
</comment>